<gene>
    <name evidence="2" type="primary">LOC100376842</name>
</gene>
<sequence length="307" mass="34299">MPLLVGGTTYEQVTSVADFVKKYSHFKESAAKLCNKKVKKCQPEGLLYIYQREFATTTPQDAAVRVLGTEDATTCHMTVLRHTGSGAVCLSHCDGSGIENGVRSMVKEVSDLSKGREGLFELHIIGGFTDDKKCSENLSIELLDAFHKQAEELHLMTACITDLNDVVKNGVHWPVIYGVATDVQTGDIYPASFADKGPDIYCRSAGNMLGSQAMKNVYNCSKHQLQIGPFEYKPWPHAHMWLQQPDNIILKYLSTSPQVEPPDFVKDMRNTIQHVIENPHPEITLFPDKKPRVYEKDSTGIWTKVNP</sequence>
<dbReference type="PANTHER" id="PTHR12498:SF0">
    <property type="entry name" value="PROTEIN N-TERMINAL ASPARAGINE AMIDOHYDROLASE"/>
    <property type="match status" value="1"/>
</dbReference>
<dbReference type="Pfam" id="PF14736">
    <property type="entry name" value="N_Asn_amidohyd"/>
    <property type="match status" value="1"/>
</dbReference>
<evidence type="ECO:0000313" key="1">
    <source>
        <dbReference type="Proteomes" id="UP000694865"/>
    </source>
</evidence>
<dbReference type="PANTHER" id="PTHR12498">
    <property type="entry name" value="N-TERMINAL ASPARAGINE AMIDOHYDROLASE"/>
    <property type="match status" value="1"/>
</dbReference>
<dbReference type="RefSeq" id="XP_006823725.1">
    <property type="nucleotide sequence ID" value="XM_006823662.1"/>
</dbReference>
<dbReference type="InterPro" id="IPR026750">
    <property type="entry name" value="NTAN1"/>
</dbReference>
<protein>
    <submittedName>
        <fullName evidence="2">Protein N-terminal asparagine amidohydrolase-like</fullName>
    </submittedName>
</protein>
<proteinExistence type="predicted"/>
<evidence type="ECO:0000313" key="2">
    <source>
        <dbReference type="RefSeq" id="XP_006823725.1"/>
    </source>
</evidence>
<dbReference type="GeneID" id="100376842"/>
<dbReference type="Proteomes" id="UP000694865">
    <property type="component" value="Unplaced"/>
</dbReference>
<accession>A0ABM0MUN4</accession>
<organism evidence="1 2">
    <name type="scientific">Saccoglossus kowalevskii</name>
    <name type="common">Acorn worm</name>
    <dbReference type="NCBI Taxonomy" id="10224"/>
    <lineage>
        <taxon>Eukaryota</taxon>
        <taxon>Metazoa</taxon>
        <taxon>Hemichordata</taxon>
        <taxon>Enteropneusta</taxon>
        <taxon>Harrimaniidae</taxon>
        <taxon>Saccoglossus</taxon>
    </lineage>
</organism>
<name>A0ABM0MUN4_SACKO</name>
<keyword evidence="1" id="KW-1185">Reference proteome</keyword>
<reference evidence="2" key="1">
    <citation type="submission" date="2025-08" db="UniProtKB">
        <authorList>
            <consortium name="RefSeq"/>
        </authorList>
    </citation>
    <scope>IDENTIFICATION</scope>
    <source>
        <tissue evidence="2">Testes</tissue>
    </source>
</reference>